<feature type="compositionally biased region" description="Basic residues" evidence="8">
    <location>
        <begin position="254"/>
        <end position="263"/>
    </location>
</feature>
<reference evidence="11 14" key="2">
    <citation type="submission" date="2023-02" db="EMBL/GenBank/DDBJ databases">
        <title>The predominant lactic acid bacteria and yeasts involved in the spontaneous fermentation of millet during the production of the traditional porridge Hausa koko in Ghana.</title>
        <authorList>
            <person name="Atter A."/>
            <person name="Diaz M."/>
        </authorList>
    </citation>
    <scope>NUCLEOTIDE SEQUENCE [LARGE SCALE GENOMIC DNA]</scope>
    <source>
        <strain evidence="11 14">FI11640</strain>
    </source>
</reference>
<sequence>MAIIKYKPTTNGRRNMTGSDFAEITKSTPEKSLLESKNRIAGRNAHGHITVRHKGGGHKKAYRIIDFKRIKDGVKATVKAIEYDPNRTSNIALLGYEDGTKSYIIAPKGLQVGATVESGDNIDIQIGNTMPLGNIPDGTTIHNVELKPGKGGQLARSAGTSAQVLGNEGKYTLVRLSSGEVRMIISTARATIGSVGNEQHELIAIGKAGRKRWMGVRPTVRGSVMNPNDHPHGGGEGKAPIGHPSPMSPWGKKTLGKKTRNKKARSEKLIVRHRKSK</sequence>
<evidence type="ECO:0000256" key="4">
    <source>
        <dbReference type="ARBA" id="ARBA00022980"/>
    </source>
</evidence>
<evidence type="ECO:0000313" key="13">
    <source>
        <dbReference type="Proteomes" id="UP000326779"/>
    </source>
</evidence>
<dbReference type="GO" id="GO:0002181">
    <property type="term" value="P:cytoplasmic translation"/>
    <property type="evidence" value="ECO:0007669"/>
    <property type="project" value="TreeGrafter"/>
</dbReference>
<dbReference type="Proteomes" id="UP001330016">
    <property type="component" value="Unassembled WGS sequence"/>
</dbReference>
<dbReference type="InterPro" id="IPR022666">
    <property type="entry name" value="Ribosomal_uL2_RNA-bd_dom"/>
</dbReference>
<evidence type="ECO:0000256" key="2">
    <source>
        <dbReference type="ARBA" id="ARBA00022730"/>
    </source>
</evidence>
<dbReference type="GO" id="GO:0016740">
    <property type="term" value="F:transferase activity"/>
    <property type="evidence" value="ECO:0007669"/>
    <property type="project" value="InterPro"/>
</dbReference>
<evidence type="ECO:0000256" key="3">
    <source>
        <dbReference type="ARBA" id="ARBA00022884"/>
    </source>
</evidence>
<dbReference type="NCBIfam" id="TIGR01171">
    <property type="entry name" value="rplB_bact"/>
    <property type="match status" value="1"/>
</dbReference>
<dbReference type="Pfam" id="PF03947">
    <property type="entry name" value="Ribosomal_L2_C"/>
    <property type="match status" value="1"/>
</dbReference>
<dbReference type="SUPFAM" id="SSF50104">
    <property type="entry name" value="Translation proteins SH3-like domain"/>
    <property type="match status" value="1"/>
</dbReference>
<dbReference type="RefSeq" id="WP_063516241.1">
    <property type="nucleotide sequence ID" value="NZ_BJTX01000048.1"/>
</dbReference>
<dbReference type="InterPro" id="IPR002171">
    <property type="entry name" value="Ribosomal_uL2"/>
</dbReference>
<dbReference type="InterPro" id="IPR014722">
    <property type="entry name" value="Rib_uL2_dom2"/>
</dbReference>
<evidence type="ECO:0000256" key="5">
    <source>
        <dbReference type="ARBA" id="ARBA00023274"/>
    </source>
</evidence>
<dbReference type="Gene3D" id="2.40.50.140">
    <property type="entry name" value="Nucleic acid-binding proteins"/>
    <property type="match status" value="1"/>
</dbReference>
<dbReference type="SMART" id="SM01383">
    <property type="entry name" value="Ribosomal_L2"/>
    <property type="match status" value="1"/>
</dbReference>
<dbReference type="InterPro" id="IPR022671">
    <property type="entry name" value="Ribosomal_uL2_CS"/>
</dbReference>
<evidence type="ECO:0000313" key="12">
    <source>
        <dbReference type="EMBL" id="QFR22694.1"/>
    </source>
</evidence>
<dbReference type="EMBL" id="JAQSGK010000012">
    <property type="protein sequence ID" value="MEE6715392.1"/>
    <property type="molecule type" value="Genomic_DNA"/>
</dbReference>
<accession>A0A510TWP6</accession>
<keyword evidence="2 7" id="KW-0699">rRNA-binding</keyword>
<evidence type="ECO:0000256" key="7">
    <source>
        <dbReference type="HAMAP-Rule" id="MF_01320"/>
    </source>
</evidence>
<dbReference type="GO" id="GO:0019843">
    <property type="term" value="F:rRNA binding"/>
    <property type="evidence" value="ECO:0007669"/>
    <property type="project" value="UniProtKB-UniRule"/>
</dbReference>
<dbReference type="InterPro" id="IPR022669">
    <property type="entry name" value="Ribosomal_uL2_C"/>
</dbReference>
<dbReference type="KEGG" id="lhb:D1010_04155"/>
<dbReference type="HAMAP" id="MF_01320_B">
    <property type="entry name" value="Ribosomal_uL2_B"/>
    <property type="match status" value="1"/>
</dbReference>
<evidence type="ECO:0000259" key="10">
    <source>
        <dbReference type="SMART" id="SM01383"/>
    </source>
</evidence>
<feature type="region of interest" description="Disordered" evidence="8">
    <location>
        <begin position="222"/>
        <end position="277"/>
    </location>
</feature>
<feature type="domain" description="Large ribosomal subunit protein uL2 RNA-binding" evidence="10">
    <location>
        <begin position="42"/>
        <end position="118"/>
    </location>
</feature>
<dbReference type="EMBL" id="CP045143">
    <property type="protein sequence ID" value="QFR22694.1"/>
    <property type="molecule type" value="Genomic_DNA"/>
</dbReference>
<feature type="domain" description="Large ribosomal subunit protein uL2 C-terminal" evidence="9">
    <location>
        <begin position="124"/>
        <end position="253"/>
    </location>
</feature>
<dbReference type="FunFam" id="2.40.50.140:FF:000003">
    <property type="entry name" value="50S ribosomal protein L2"/>
    <property type="match status" value="1"/>
</dbReference>
<dbReference type="AlphaFoldDB" id="A0A510TWP6"/>
<dbReference type="PROSITE" id="PS00467">
    <property type="entry name" value="RIBOSOMAL_L2"/>
    <property type="match status" value="1"/>
</dbReference>
<dbReference type="Proteomes" id="UP000326779">
    <property type="component" value="Chromosome"/>
</dbReference>
<comment type="function">
    <text evidence="7">One of the primary rRNA binding proteins. Required for association of the 30S and 50S subunits to form the 70S ribosome, for tRNA binding and peptide bond formation. It has been suggested to have peptidyltransferase activity; this is somewhat controversial. Makes several contacts with the 16S rRNA in the 70S ribosome.</text>
</comment>
<dbReference type="GeneID" id="78508300"/>
<dbReference type="Pfam" id="PF00181">
    <property type="entry name" value="Ribosomal_L2_N"/>
    <property type="match status" value="1"/>
</dbReference>
<evidence type="ECO:0000256" key="8">
    <source>
        <dbReference type="SAM" id="MobiDB-lite"/>
    </source>
</evidence>
<dbReference type="Gene3D" id="2.30.30.30">
    <property type="match status" value="1"/>
</dbReference>
<proteinExistence type="inferred from homology"/>
<dbReference type="InterPro" id="IPR012340">
    <property type="entry name" value="NA-bd_OB-fold"/>
</dbReference>
<evidence type="ECO:0000313" key="11">
    <source>
        <dbReference type="EMBL" id="MEE6715392.1"/>
    </source>
</evidence>
<dbReference type="PANTHER" id="PTHR13691">
    <property type="entry name" value="RIBOSOMAL PROTEIN L2"/>
    <property type="match status" value="1"/>
</dbReference>
<dbReference type="GO" id="GO:0003735">
    <property type="term" value="F:structural constituent of ribosome"/>
    <property type="evidence" value="ECO:0007669"/>
    <property type="project" value="InterPro"/>
</dbReference>
<dbReference type="SUPFAM" id="SSF50249">
    <property type="entry name" value="Nucleic acid-binding proteins"/>
    <property type="match status" value="1"/>
</dbReference>
<organism evidence="12 13">
    <name type="scientific">Schleiferilactobacillus harbinensis</name>
    <dbReference type="NCBI Taxonomy" id="304207"/>
    <lineage>
        <taxon>Bacteria</taxon>
        <taxon>Bacillati</taxon>
        <taxon>Bacillota</taxon>
        <taxon>Bacilli</taxon>
        <taxon>Lactobacillales</taxon>
        <taxon>Lactobacillaceae</taxon>
        <taxon>Schleiferilactobacillus</taxon>
    </lineage>
</organism>
<evidence type="ECO:0000259" key="9">
    <source>
        <dbReference type="SMART" id="SM01382"/>
    </source>
</evidence>
<dbReference type="GO" id="GO:0015934">
    <property type="term" value="C:large ribosomal subunit"/>
    <property type="evidence" value="ECO:0007669"/>
    <property type="project" value="InterPro"/>
</dbReference>
<keyword evidence="5 7" id="KW-0687">Ribonucleoprotein</keyword>
<keyword evidence="14" id="KW-1185">Reference proteome</keyword>
<reference evidence="12 13" key="1">
    <citation type="submission" date="2019-10" db="EMBL/GenBank/DDBJ databases">
        <title>The completed genome of Lactobacillus harbinensis M1.</title>
        <authorList>
            <person name="Zheng Y."/>
        </authorList>
    </citation>
    <scope>NUCLEOTIDE SEQUENCE [LARGE SCALE GENOMIC DNA]</scope>
    <source>
        <strain evidence="12 13">M1</strain>
    </source>
</reference>
<evidence type="ECO:0000256" key="1">
    <source>
        <dbReference type="ARBA" id="ARBA00005636"/>
    </source>
</evidence>
<evidence type="ECO:0000313" key="14">
    <source>
        <dbReference type="Proteomes" id="UP001330016"/>
    </source>
</evidence>
<dbReference type="InterPro" id="IPR008991">
    <property type="entry name" value="Translation_prot_SH3-like_sf"/>
</dbReference>
<gene>
    <name evidence="7 12" type="primary">rplB</name>
    <name evidence="12" type="ORF">D1010_04155</name>
    <name evidence="11" type="ORF">PS435_05925</name>
</gene>
<dbReference type="InterPro" id="IPR014726">
    <property type="entry name" value="Ribosomal_uL2_dom3"/>
</dbReference>
<dbReference type="FunFam" id="2.30.30.30:FF:000001">
    <property type="entry name" value="50S ribosomal protein L2"/>
    <property type="match status" value="1"/>
</dbReference>
<dbReference type="SMART" id="SM01382">
    <property type="entry name" value="Ribosomal_L2_C"/>
    <property type="match status" value="1"/>
</dbReference>
<dbReference type="InterPro" id="IPR005880">
    <property type="entry name" value="Ribosomal_uL2_bac/org-type"/>
</dbReference>
<protein>
    <recommendedName>
        <fullName evidence="6 7">Large ribosomal subunit protein uL2</fullName>
    </recommendedName>
</protein>
<dbReference type="Gene3D" id="4.10.950.10">
    <property type="entry name" value="Ribosomal protein L2, domain 3"/>
    <property type="match status" value="1"/>
</dbReference>
<dbReference type="FunFam" id="4.10.950.10:FF:000001">
    <property type="entry name" value="50S ribosomal protein L2"/>
    <property type="match status" value="1"/>
</dbReference>
<dbReference type="PIRSF" id="PIRSF002158">
    <property type="entry name" value="Ribosomal_L2"/>
    <property type="match status" value="1"/>
</dbReference>
<name>A0A510TWP6_9LACO</name>
<evidence type="ECO:0000256" key="6">
    <source>
        <dbReference type="ARBA" id="ARBA00035242"/>
    </source>
</evidence>
<comment type="similarity">
    <text evidence="1 7">Belongs to the universal ribosomal protein uL2 family.</text>
</comment>
<keyword evidence="4 7" id="KW-0689">Ribosomal protein</keyword>
<comment type="subunit">
    <text evidence="7">Part of the 50S ribosomal subunit. Forms a bridge to the 30S subunit in the 70S ribosome.</text>
</comment>
<dbReference type="PANTHER" id="PTHR13691:SF5">
    <property type="entry name" value="LARGE RIBOSOMAL SUBUNIT PROTEIN UL2M"/>
    <property type="match status" value="1"/>
</dbReference>
<keyword evidence="3 7" id="KW-0694">RNA-binding</keyword>